<reference evidence="1 2" key="1">
    <citation type="submission" date="2024-04" db="EMBL/GenBank/DDBJ databases">
        <title>genome sequences of Mucor flavus KT1a and Helicostylum pulchrum KT1b strains isolation_sourced from the surface of a dry-aged beef.</title>
        <authorList>
            <person name="Toyotome T."/>
            <person name="Hosono M."/>
            <person name="Torimaru M."/>
            <person name="Fukuda K."/>
            <person name="Mikami N."/>
        </authorList>
    </citation>
    <scope>NUCLEOTIDE SEQUENCE [LARGE SCALE GENOMIC DNA]</scope>
    <source>
        <strain evidence="1 2">KT1b</strain>
    </source>
</reference>
<proteinExistence type="predicted"/>
<protein>
    <submittedName>
        <fullName evidence="1">Uncharacterized protein</fullName>
    </submittedName>
</protein>
<name>A0ABP9YCR0_9FUNG</name>
<sequence>MDDFVSFTRKGSKLTSVMIQVLNLPETERFKGKNLIGVAFLPGPDYPKDVHSFFAPIIKELNLLSRNGMDVTIEEGMKIHPKVHVLVQSGDISMISEVHHLSGNTSYYGCRYCTIRADNISNTRCFGYATNETVGDYPARLRTIEDYKEGDENIARQVRNFLCNEAYRETILYLKPKYLKLCDKTIRNFTSSLPPIFEGVFLDIVGSPGIARGIDFLDFLKFIAPTLVVDVLLLQQKEVLTKNKKDKAALNEGIRAMYNISKICALATQTEIEHNELEEFESCRSLERRIGIMKSKIKSRTRSGRNAENIMIADATVNYYKRFEPVNELDDGVVNYQEQQLMTLGDGMLTKIARHLGVSSSRDLDESALFFVSKKAMTIGQHNYHTLSHYSNKKQCADNVVVAPDTPFVYKYAKILNIFNYRSKTLALVYFYQNISFNATGIPYCNITEKLQSDMMKNSVVIDTSSFVCLIGLLNSLNDGIIYFI</sequence>
<organism evidence="1 2">
    <name type="scientific">Helicostylum pulchrum</name>
    <dbReference type="NCBI Taxonomy" id="562976"/>
    <lineage>
        <taxon>Eukaryota</taxon>
        <taxon>Fungi</taxon>
        <taxon>Fungi incertae sedis</taxon>
        <taxon>Mucoromycota</taxon>
        <taxon>Mucoromycotina</taxon>
        <taxon>Mucoromycetes</taxon>
        <taxon>Mucorales</taxon>
        <taxon>Mucorineae</taxon>
        <taxon>Mucoraceae</taxon>
        <taxon>Helicostylum</taxon>
    </lineage>
</organism>
<gene>
    <name evidence="1" type="ORF">HPULCUR_010259</name>
</gene>
<dbReference type="EMBL" id="BAABUJ010000038">
    <property type="protein sequence ID" value="GAA5804752.1"/>
    <property type="molecule type" value="Genomic_DNA"/>
</dbReference>
<keyword evidence="2" id="KW-1185">Reference proteome</keyword>
<evidence type="ECO:0000313" key="2">
    <source>
        <dbReference type="Proteomes" id="UP001476247"/>
    </source>
</evidence>
<accession>A0ABP9YCR0</accession>
<comment type="caution">
    <text evidence="1">The sequence shown here is derived from an EMBL/GenBank/DDBJ whole genome shotgun (WGS) entry which is preliminary data.</text>
</comment>
<evidence type="ECO:0000313" key="1">
    <source>
        <dbReference type="EMBL" id="GAA5804752.1"/>
    </source>
</evidence>
<dbReference type="Proteomes" id="UP001476247">
    <property type="component" value="Unassembled WGS sequence"/>
</dbReference>